<organism evidence="1">
    <name type="scientific">sediment metagenome</name>
    <dbReference type="NCBI Taxonomy" id="749907"/>
    <lineage>
        <taxon>unclassified sequences</taxon>
        <taxon>metagenomes</taxon>
        <taxon>ecological metagenomes</taxon>
    </lineage>
</organism>
<comment type="caution">
    <text evidence="1">The sequence shown here is derived from an EMBL/GenBank/DDBJ whole genome shotgun (WGS) entry which is preliminary data.</text>
</comment>
<name>D9PNL3_9ZZZZ</name>
<dbReference type="AlphaFoldDB" id="D9PNL3"/>
<gene>
    <name evidence="1" type="ORF">LDC_3146</name>
</gene>
<reference evidence="1" key="1">
    <citation type="submission" date="2010-07" db="EMBL/GenBank/DDBJ databases">
        <authorList>
            <consortium name="CONSOLIDER consortium CSD2007-00005"/>
            <person name="Guazzaroni M.-E."/>
            <person name="Richter M."/>
            <person name="Garcia-Salamanca A."/>
            <person name="Yarza P."/>
            <person name="Ferrer M."/>
        </authorList>
    </citation>
    <scope>NUCLEOTIDE SEQUENCE</scope>
</reference>
<evidence type="ECO:0000313" key="1">
    <source>
        <dbReference type="EMBL" id="EFK94857.1"/>
    </source>
</evidence>
<dbReference type="EMBL" id="ADZX01000975">
    <property type="protein sequence ID" value="EFK94857.1"/>
    <property type="molecule type" value="Genomic_DNA"/>
</dbReference>
<sequence length="54" mass="6124">MILKVLLVRPHPYLPTSQWLQSMIRLEPYAQELIAGGIRAPHDVKICDLAVAEE</sequence>
<reference evidence="1" key="2">
    <citation type="journal article" date="2011" name="Microb. Ecol.">
        <title>Taxonomic and Functional Metagenomic Profiling of the Microbial Community in the Anoxic Sediment of a Sub-saline Shallow Lake (Laguna de Carrizo, Central Spain).</title>
        <authorList>
            <person name="Ferrer M."/>
            <person name="Guazzaroni M.E."/>
            <person name="Richter M."/>
            <person name="Garcia-Salamanca A."/>
            <person name="Yarza P."/>
            <person name="Suarez-Suarez A."/>
            <person name="Solano J."/>
            <person name="Alcaide M."/>
            <person name="van Dillewijn P."/>
            <person name="Molina-Henares M.A."/>
            <person name="Lopez-Cortes N."/>
            <person name="Al-Ramahi Y."/>
            <person name="Guerrero C."/>
            <person name="Acosta A."/>
            <person name="de Eugenio L.I."/>
            <person name="Martinez V."/>
            <person name="Marques S."/>
            <person name="Rojo F."/>
            <person name="Santero E."/>
            <person name="Genilloud O."/>
            <person name="Perez-Perez J."/>
            <person name="Rossello-Mora R."/>
            <person name="Ramos J.L."/>
        </authorList>
    </citation>
    <scope>NUCLEOTIDE SEQUENCE</scope>
</reference>
<feature type="non-terminal residue" evidence="1">
    <location>
        <position position="54"/>
    </location>
</feature>
<accession>D9PNL3</accession>
<protein>
    <submittedName>
        <fullName evidence="1">Cobalamin B12-binding/Radical SAM domain Fe-S oxidoreductase</fullName>
    </submittedName>
</protein>
<proteinExistence type="predicted"/>